<gene>
    <name evidence="1" type="ORF">ILT43_08180</name>
</gene>
<name>A0ABS2D739_9SPHN</name>
<keyword evidence="2" id="KW-1185">Reference proteome</keyword>
<dbReference type="InterPro" id="IPR038666">
    <property type="entry name" value="SSP1_head-tail_sf"/>
</dbReference>
<comment type="caution">
    <text evidence="1">The sequence shown here is derived from an EMBL/GenBank/DDBJ whole genome shotgun (WGS) entry which is preliminary data.</text>
</comment>
<accession>A0ABS2D739</accession>
<protein>
    <submittedName>
        <fullName evidence="1">Head-tail adaptor protein</fullName>
    </submittedName>
</protein>
<evidence type="ECO:0000313" key="2">
    <source>
        <dbReference type="Proteomes" id="UP000763641"/>
    </source>
</evidence>
<dbReference type="EMBL" id="JAFEMC010000002">
    <property type="protein sequence ID" value="MBM6576348.1"/>
    <property type="molecule type" value="Genomic_DNA"/>
</dbReference>
<evidence type="ECO:0000313" key="1">
    <source>
        <dbReference type="EMBL" id="MBM6576348.1"/>
    </source>
</evidence>
<dbReference type="Gene3D" id="2.40.10.270">
    <property type="entry name" value="Bacteriophage SPP1 head-tail adaptor protein"/>
    <property type="match status" value="1"/>
</dbReference>
<proteinExistence type="predicted"/>
<dbReference type="Proteomes" id="UP000763641">
    <property type="component" value="Unassembled WGS sequence"/>
</dbReference>
<dbReference type="Pfam" id="PF05521">
    <property type="entry name" value="Phage_HCP"/>
    <property type="match status" value="1"/>
</dbReference>
<dbReference type="InterPro" id="IPR008767">
    <property type="entry name" value="Phage_SPP1_head-tail_adaptor"/>
</dbReference>
<sequence length="117" mass="13058">MAIDARKLRDRVTIEAENLIDNGRGGRTRPSGQDAWKKVDTVWAECLALRGGEALQNLVERSKQLWRVTIRPRADLTTSMRLTWHDAMIGDVVGNIRSVAPNEDRDGLVMTVESGTT</sequence>
<reference evidence="1 2" key="1">
    <citation type="submission" date="2020-12" db="EMBL/GenBank/DDBJ databases">
        <title>Sphingomonas sp.</title>
        <authorList>
            <person name="Kim M.K."/>
        </authorList>
    </citation>
    <scope>NUCLEOTIDE SEQUENCE [LARGE SCALE GENOMIC DNA]</scope>
    <source>
        <strain evidence="1 2">BT552</strain>
    </source>
</reference>
<dbReference type="RefSeq" id="WP_204198140.1">
    <property type="nucleotide sequence ID" value="NZ_JAFEMC010000002.1"/>
</dbReference>
<organism evidence="1 2">
    <name type="scientific">Sphingomonas longa</name>
    <dbReference type="NCBI Taxonomy" id="2778730"/>
    <lineage>
        <taxon>Bacteria</taxon>
        <taxon>Pseudomonadati</taxon>
        <taxon>Pseudomonadota</taxon>
        <taxon>Alphaproteobacteria</taxon>
        <taxon>Sphingomonadales</taxon>
        <taxon>Sphingomonadaceae</taxon>
        <taxon>Sphingomonas</taxon>
    </lineage>
</organism>